<keyword evidence="3" id="KW-1185">Reference proteome</keyword>
<dbReference type="Proteomes" id="UP000584325">
    <property type="component" value="Unassembled WGS sequence"/>
</dbReference>
<protein>
    <submittedName>
        <fullName evidence="1">Phage tail-like protein</fullName>
    </submittedName>
</protein>
<accession>A0A4P8HN79</accession>
<organism evidence="1 4">
    <name type="scientific">Pseudoduganella umbonata</name>
    <dbReference type="NCBI Taxonomy" id="864828"/>
    <lineage>
        <taxon>Bacteria</taxon>
        <taxon>Pseudomonadati</taxon>
        <taxon>Pseudomonadota</taxon>
        <taxon>Betaproteobacteria</taxon>
        <taxon>Burkholderiales</taxon>
        <taxon>Oxalobacteraceae</taxon>
        <taxon>Telluria group</taxon>
        <taxon>Pseudoduganella</taxon>
    </lineage>
</organism>
<dbReference type="PANTHER" id="PTHR24104:SF25">
    <property type="entry name" value="PROTEIN LIN-41"/>
    <property type="match status" value="1"/>
</dbReference>
<evidence type="ECO:0000313" key="2">
    <source>
        <dbReference type="EMBL" id="QCP09860.1"/>
    </source>
</evidence>
<sequence length="743" mass="79523">MNAPLFPRMPHIPGPPFEPTSLLLDARTGWRVHPSAWHDVEAALDCTLQLAESAASMRVFTEPSGSFGGLVAPSHVAQSGDGTVYLLDRDHHALKRFDPCRCLFASVACIGGEGGGAREWRAPGGLAIGCGRLYVCDGGVAAHPTANRRVSVFSLEGLALYGHLVPRGVAGWRPAAVALDARGYAFVTDALNGMVHVFSPALRFVRSLAGFSNPGAIAIDACGLLFVLHDGPAGKALRIVDAEGGDQPVPGRVDAVARRFAPLPFSVDAAGRLHLHALCAGAGGSSLVFDEHGEPVLPEPPAAAVQFTAAGDVTIGPLDSKIHACVWHRVILRAALPEAARVTVESFTADEIIPPDQLDDFARWETGQIASQPAAQPAGAGDDWDCLLRSAGGRYLWLRLTLAGGGTATPAIAAIEIEFPRIGPRQYLPAVFGAEAGSADFTDRYLALFDTTWRGLERRIDTLPGLFDPLSAPAERVDGAPVDSLTWLASWIGLRFDRSWDEDKRRRLLKEAGGALDRRGTLQGLRDALVLMLGLDRGTACACPGEPVVRCGCRPMNCAPPAAPAFTWRVPPLVLEHFRVRRWLYLGQGRLGERSMLWGQRIVNRSQLDMNAQADVTRLIARPAPLHDPFSSHAHQFTVFVPACVRDDDAGRKALDNLLAAESPAHTRWHVEYVEPRFRIGVQSTLGFDAVIAAPPPAHALGSQPLGGAVVGESARVPVHDRAGGRKWQTGIRGRLGATSRIN</sequence>
<gene>
    <name evidence="2" type="ORF">FCL38_05055</name>
    <name evidence="1" type="ORF">FHS02_000616</name>
</gene>
<dbReference type="AlphaFoldDB" id="A0A4P8HN79"/>
<dbReference type="Proteomes" id="UP000298763">
    <property type="component" value="Chromosome"/>
</dbReference>
<dbReference type="PANTHER" id="PTHR24104">
    <property type="entry name" value="E3 UBIQUITIN-PROTEIN LIGASE NHLRC1-RELATED"/>
    <property type="match status" value="1"/>
</dbReference>
<reference evidence="2 3" key="1">
    <citation type="submission" date="2019-05" db="EMBL/GenBank/DDBJ databases">
        <title>Draft Genome Sequences of Six Type Strains of the Genus Massilia.</title>
        <authorList>
            <person name="Miess H."/>
            <person name="Frediansyhah A."/>
            <person name="Gross H."/>
        </authorList>
    </citation>
    <scope>NUCLEOTIDE SEQUENCE [LARGE SCALE GENOMIC DNA]</scope>
    <source>
        <strain evidence="2 3">DSMZ 26121</strain>
    </source>
</reference>
<dbReference type="Pfam" id="PF09684">
    <property type="entry name" value="Tail_P2_I"/>
    <property type="match status" value="1"/>
</dbReference>
<reference evidence="1 4" key="2">
    <citation type="submission" date="2020-08" db="EMBL/GenBank/DDBJ databases">
        <title>Genomic Encyclopedia of Type Strains, Phase III (KMG-III): the genomes of soil and plant-associated and newly described type strains.</title>
        <authorList>
            <person name="Whitman W."/>
        </authorList>
    </citation>
    <scope>NUCLEOTIDE SEQUENCE [LARGE SCALE GENOMIC DNA]</scope>
    <source>
        <strain evidence="1 4">CECT 7753</strain>
    </source>
</reference>
<evidence type="ECO:0000313" key="3">
    <source>
        <dbReference type="Proteomes" id="UP000298763"/>
    </source>
</evidence>
<dbReference type="InterPro" id="IPR011748">
    <property type="entry name" value="Unchr_phage_tail-like"/>
</dbReference>
<dbReference type="InterPro" id="IPR011042">
    <property type="entry name" value="6-blade_b-propeller_TolB-like"/>
</dbReference>
<dbReference type="InterPro" id="IPR006521">
    <property type="entry name" value="Tail_protein_I"/>
</dbReference>
<dbReference type="EMBL" id="JACHXS010000001">
    <property type="protein sequence ID" value="MBB3219829.1"/>
    <property type="molecule type" value="Genomic_DNA"/>
</dbReference>
<dbReference type="RefSeq" id="WP_137312746.1">
    <property type="nucleotide sequence ID" value="NZ_CP040017.1"/>
</dbReference>
<name>A0A4P8HN79_9BURK</name>
<dbReference type="NCBIfam" id="TIGR02242">
    <property type="entry name" value="tail_TIGR02242"/>
    <property type="match status" value="1"/>
</dbReference>
<dbReference type="SUPFAM" id="SSF101898">
    <property type="entry name" value="NHL repeat"/>
    <property type="match status" value="1"/>
</dbReference>
<dbReference type="InterPro" id="IPR050952">
    <property type="entry name" value="TRIM-NHL_E3_ligases"/>
</dbReference>
<proteinExistence type="predicted"/>
<dbReference type="EMBL" id="CP040017">
    <property type="protein sequence ID" value="QCP09860.1"/>
    <property type="molecule type" value="Genomic_DNA"/>
</dbReference>
<dbReference type="GO" id="GO:0008270">
    <property type="term" value="F:zinc ion binding"/>
    <property type="evidence" value="ECO:0007669"/>
    <property type="project" value="UniProtKB-KW"/>
</dbReference>
<dbReference type="OrthoDB" id="370073at2"/>
<evidence type="ECO:0000313" key="4">
    <source>
        <dbReference type="Proteomes" id="UP000584325"/>
    </source>
</evidence>
<evidence type="ECO:0000313" key="1">
    <source>
        <dbReference type="EMBL" id="MBB3219829.1"/>
    </source>
</evidence>
<dbReference type="Gene3D" id="2.120.10.30">
    <property type="entry name" value="TolB, C-terminal domain"/>
    <property type="match status" value="1"/>
</dbReference>